<reference evidence="2 3" key="1">
    <citation type="journal article" date="2024" name="G3 (Bethesda)">
        <title>Genome assembly of Hibiscus sabdariffa L. provides insights into metabolisms of medicinal natural products.</title>
        <authorList>
            <person name="Kim T."/>
        </authorList>
    </citation>
    <scope>NUCLEOTIDE SEQUENCE [LARGE SCALE GENOMIC DNA]</scope>
    <source>
        <strain evidence="2">TK-2024</strain>
        <tissue evidence="2">Old leaves</tissue>
    </source>
</reference>
<keyword evidence="1" id="KW-0235">DNA replication</keyword>
<comment type="similarity">
    <text evidence="1">Belongs to the DNA polymerase type-B family.</text>
</comment>
<dbReference type="PANTHER" id="PTHR10670:SF0">
    <property type="entry name" value="DNA POLYMERASE EPSILON CATALYTIC SUBUNIT A"/>
    <property type="match status" value="1"/>
</dbReference>
<proteinExistence type="inferred from homology"/>
<keyword evidence="1" id="KW-0862">Zinc</keyword>
<gene>
    <name evidence="2" type="ORF">V6N12_039490</name>
</gene>
<keyword evidence="1" id="KW-0539">Nucleus</keyword>
<dbReference type="InterPro" id="IPR029703">
    <property type="entry name" value="POL2"/>
</dbReference>
<organism evidence="2 3">
    <name type="scientific">Hibiscus sabdariffa</name>
    <name type="common">roselle</name>
    <dbReference type="NCBI Taxonomy" id="183260"/>
    <lineage>
        <taxon>Eukaryota</taxon>
        <taxon>Viridiplantae</taxon>
        <taxon>Streptophyta</taxon>
        <taxon>Embryophyta</taxon>
        <taxon>Tracheophyta</taxon>
        <taxon>Spermatophyta</taxon>
        <taxon>Magnoliopsida</taxon>
        <taxon>eudicotyledons</taxon>
        <taxon>Gunneridae</taxon>
        <taxon>Pentapetalae</taxon>
        <taxon>rosids</taxon>
        <taxon>malvids</taxon>
        <taxon>Malvales</taxon>
        <taxon>Malvaceae</taxon>
        <taxon>Malvoideae</taxon>
        <taxon>Hibiscus</taxon>
    </lineage>
</organism>
<name>A0ABR2E0W6_9ROSI</name>
<comment type="cofactor">
    <cofactor evidence="1">
        <name>[4Fe-4S] cluster</name>
        <dbReference type="ChEBI" id="CHEBI:49883"/>
    </cofactor>
</comment>
<keyword evidence="1" id="KW-0239">DNA-directed DNA polymerase</keyword>
<keyword evidence="1" id="KW-0004">4Fe-4S</keyword>
<keyword evidence="1" id="KW-0863">Zinc-finger</keyword>
<keyword evidence="1" id="KW-0411">Iron-sulfur</keyword>
<evidence type="ECO:0000313" key="2">
    <source>
        <dbReference type="EMBL" id="KAK8550805.1"/>
    </source>
</evidence>
<comment type="catalytic activity">
    <reaction evidence="1">
        <text>DNA(n) + a 2'-deoxyribonucleoside 5'-triphosphate = DNA(n+1) + diphosphate</text>
        <dbReference type="Rhea" id="RHEA:22508"/>
        <dbReference type="Rhea" id="RHEA-COMP:17339"/>
        <dbReference type="Rhea" id="RHEA-COMP:17340"/>
        <dbReference type="ChEBI" id="CHEBI:33019"/>
        <dbReference type="ChEBI" id="CHEBI:61560"/>
        <dbReference type="ChEBI" id="CHEBI:173112"/>
        <dbReference type="EC" id="2.7.7.7"/>
    </reaction>
</comment>
<accession>A0ABR2E0W6</accession>
<comment type="subcellular location">
    <subcellularLocation>
        <location evidence="1">Nucleus</location>
    </subcellularLocation>
</comment>
<evidence type="ECO:0000313" key="3">
    <source>
        <dbReference type="Proteomes" id="UP001472677"/>
    </source>
</evidence>
<comment type="caution">
    <text evidence="2">The sequence shown here is derived from an EMBL/GenBank/DDBJ whole genome shotgun (WGS) entry which is preliminary data.</text>
</comment>
<keyword evidence="1" id="KW-0238">DNA-binding</keyword>
<keyword evidence="1" id="KW-0479">Metal-binding</keyword>
<keyword evidence="3" id="KW-1185">Reference proteome</keyword>
<comment type="function">
    <text evidence="1">DNA polymerase II participates in chromosomal DNA replication.</text>
</comment>
<dbReference type="PANTHER" id="PTHR10670">
    <property type="entry name" value="DNA POLYMERASE EPSILON CATALYTIC SUBUNIT A"/>
    <property type="match status" value="1"/>
</dbReference>
<keyword evidence="1" id="KW-0808">Transferase</keyword>
<keyword evidence="1" id="KW-0548">Nucleotidyltransferase</keyword>
<evidence type="ECO:0000256" key="1">
    <source>
        <dbReference type="RuleBase" id="RU365029"/>
    </source>
</evidence>
<protein>
    <recommendedName>
        <fullName evidence="1">DNA polymerase epsilon catalytic subunit</fullName>
        <ecNumber evidence="1">2.7.7.7</ecNumber>
    </recommendedName>
</protein>
<keyword evidence="1" id="KW-0408">Iron</keyword>
<dbReference type="EMBL" id="JBBPBM010000020">
    <property type="protein sequence ID" value="KAK8550805.1"/>
    <property type="molecule type" value="Genomic_DNA"/>
</dbReference>
<dbReference type="Proteomes" id="UP001472677">
    <property type="component" value="Unassembled WGS sequence"/>
</dbReference>
<dbReference type="EC" id="2.7.7.7" evidence="1"/>
<sequence length="171" mass="19449">MGESWRDLMKIQKWILFQTGILLSIYLKRFSNFIQTSVAFCTSHDYPVGFWQDHFVLIVSEFLHTYWKYAQEQAANRTSSLDGSLCTPSITITAAKNFEAHTVKYLKDQVSSYFTEKLLGIVRDFVLHMKGLSGSGKVDQQRAHKAPHKGDAALEFIKHVCAVLARLQCSA</sequence>